<dbReference type="WBParaSite" id="jg15823">
    <property type="protein sequence ID" value="jg15823"/>
    <property type="gene ID" value="jg15823"/>
</dbReference>
<dbReference type="InterPro" id="IPR002699">
    <property type="entry name" value="V_ATPase_D"/>
</dbReference>
<keyword evidence="5" id="KW-0498">Mitosis</keyword>
<name>A0A915D4Q0_9BILA</name>
<dbReference type="InterPro" id="IPR032682">
    <property type="entry name" value="Cnd1_C"/>
</dbReference>
<dbReference type="GO" id="GO:0005634">
    <property type="term" value="C:nucleus"/>
    <property type="evidence" value="ECO:0007669"/>
    <property type="project" value="UniProtKB-SubCell"/>
</dbReference>
<proteinExistence type="inferred from homology"/>
<evidence type="ECO:0000256" key="9">
    <source>
        <dbReference type="ARBA" id="ARBA00023306"/>
    </source>
</evidence>
<evidence type="ECO:0000256" key="4">
    <source>
        <dbReference type="ARBA" id="ARBA00022618"/>
    </source>
</evidence>
<evidence type="ECO:0000313" key="13">
    <source>
        <dbReference type="Proteomes" id="UP000887574"/>
    </source>
</evidence>
<dbReference type="GO" id="GO:0046961">
    <property type="term" value="F:proton-transporting ATPase activity, rotational mechanism"/>
    <property type="evidence" value="ECO:0007669"/>
    <property type="project" value="InterPro"/>
</dbReference>
<dbReference type="Gene3D" id="1.10.287.3240">
    <property type="match status" value="1"/>
</dbReference>
<dbReference type="InterPro" id="IPR026971">
    <property type="entry name" value="CND1/NCAPD3"/>
</dbReference>
<dbReference type="GO" id="GO:0000796">
    <property type="term" value="C:condensin complex"/>
    <property type="evidence" value="ECO:0007669"/>
    <property type="project" value="TreeGrafter"/>
</dbReference>
<dbReference type="AlphaFoldDB" id="A0A915D4Q0"/>
<keyword evidence="8" id="KW-0539">Nucleus</keyword>
<keyword evidence="7" id="KW-0226">DNA condensation</keyword>
<dbReference type="GO" id="GO:0042393">
    <property type="term" value="F:histone binding"/>
    <property type="evidence" value="ECO:0007669"/>
    <property type="project" value="TreeGrafter"/>
</dbReference>
<dbReference type="SUPFAM" id="SSF48371">
    <property type="entry name" value="ARM repeat"/>
    <property type="match status" value="1"/>
</dbReference>
<evidence type="ECO:0000259" key="12">
    <source>
        <dbReference type="Pfam" id="PF12717"/>
    </source>
</evidence>
<dbReference type="Gene3D" id="1.25.10.10">
    <property type="entry name" value="Leucine-rich Repeat Variant"/>
    <property type="match status" value="1"/>
</dbReference>
<dbReference type="NCBIfam" id="TIGR00309">
    <property type="entry name" value="V_ATPase_subD"/>
    <property type="match status" value="1"/>
</dbReference>
<evidence type="ECO:0000256" key="5">
    <source>
        <dbReference type="ARBA" id="ARBA00022776"/>
    </source>
</evidence>
<dbReference type="PANTHER" id="PTHR14222:SF2">
    <property type="entry name" value="CONDENSIN COMPLEX SUBUNIT 1"/>
    <property type="match status" value="1"/>
</dbReference>
<comment type="function">
    <text evidence="10">Subunit of the V1 complex of vacuolar(H+)-ATPase (V-ATPase), a multisubunit enzyme composed of a peripheral complex (V1) that hydrolyzes ATP and a membrane integral complex (V0) that translocates protons. V-ATPase is responsible for acidifying and maintaining the pH of intracellular compartments and in some cell types, is targeted to the plasma membrane, where it is responsible for acidifying the extracellular environment.</text>
</comment>
<dbReference type="GO" id="GO:0007076">
    <property type="term" value="P:mitotic chromosome condensation"/>
    <property type="evidence" value="ECO:0007669"/>
    <property type="project" value="InterPro"/>
</dbReference>
<dbReference type="Proteomes" id="UP000887574">
    <property type="component" value="Unplaced"/>
</dbReference>
<evidence type="ECO:0000256" key="1">
    <source>
        <dbReference type="ARBA" id="ARBA00004123"/>
    </source>
</evidence>
<keyword evidence="9" id="KW-0131">Cell cycle</keyword>
<dbReference type="GO" id="GO:0000779">
    <property type="term" value="C:condensed chromosome, centromeric region"/>
    <property type="evidence" value="ECO:0007669"/>
    <property type="project" value="TreeGrafter"/>
</dbReference>
<comment type="subcellular location">
    <subcellularLocation>
        <location evidence="1">Nucleus</location>
    </subcellularLocation>
</comment>
<dbReference type="GO" id="GO:0051301">
    <property type="term" value="P:cell division"/>
    <property type="evidence" value="ECO:0007669"/>
    <property type="project" value="UniProtKB-KW"/>
</dbReference>
<evidence type="ECO:0000256" key="10">
    <source>
        <dbReference type="ARBA" id="ARBA00045737"/>
    </source>
</evidence>
<dbReference type="PANTHER" id="PTHR14222">
    <property type="entry name" value="CONDENSIN"/>
    <property type="match status" value="1"/>
</dbReference>
<keyword evidence="11" id="KW-0175">Coiled coil</keyword>
<accession>A0A915D4Q0</accession>
<feature type="coiled-coil region" evidence="11">
    <location>
        <begin position="167"/>
        <end position="194"/>
    </location>
</feature>
<evidence type="ECO:0000256" key="3">
    <source>
        <dbReference type="ARBA" id="ARBA00022448"/>
    </source>
</evidence>
<keyword evidence="4" id="KW-0132">Cell division</keyword>
<keyword evidence="6" id="KW-0406">Ion transport</keyword>
<evidence type="ECO:0000256" key="7">
    <source>
        <dbReference type="ARBA" id="ARBA00023067"/>
    </source>
</evidence>
<organism evidence="13 14">
    <name type="scientific">Ditylenchus dipsaci</name>
    <dbReference type="NCBI Taxonomy" id="166011"/>
    <lineage>
        <taxon>Eukaryota</taxon>
        <taxon>Metazoa</taxon>
        <taxon>Ecdysozoa</taxon>
        <taxon>Nematoda</taxon>
        <taxon>Chromadorea</taxon>
        <taxon>Rhabditida</taxon>
        <taxon>Tylenchina</taxon>
        <taxon>Tylenchomorpha</taxon>
        <taxon>Sphaerularioidea</taxon>
        <taxon>Anguinidae</taxon>
        <taxon>Anguininae</taxon>
        <taxon>Ditylenchus</taxon>
    </lineage>
</organism>
<dbReference type="GO" id="GO:0010032">
    <property type="term" value="P:meiotic chromosome condensation"/>
    <property type="evidence" value="ECO:0007669"/>
    <property type="project" value="TreeGrafter"/>
</dbReference>
<reference evidence="14" key="1">
    <citation type="submission" date="2022-11" db="UniProtKB">
        <authorList>
            <consortium name="WormBaseParasite"/>
        </authorList>
    </citation>
    <scope>IDENTIFICATION</scope>
</reference>
<sequence length="1153" mass="131973">MMLKNPEFDSLQEMARKFELEVEPAIRTMLDLCLNEFLLSDTLPSMEQMNRNLAVAAHQKSFSFLQNGSEDGSMSDEENEIPYQKTVENIANEAVSLTRISAMILDSEQRLAGCLSFLKIYMEENKEEFQRDMDVPDTVEKLCRSIRNLLLQYSVSQNSDDRNEEHFVVEEDRIEEYQRQLIDLETEIEKNLDQLFFAKGIESCLPDAVYCIKRGQVPEIQDMIKFICECCKFKIRGASMALKDVFHLIWRKDTTVTETIINAGYEAIFSSNPDPNISSSATARNLIDIMLEATDEEAVSLEETLTRVIAERGITQKTIEIIWDKTDVADSSKHRLKAIRLIGVIAKSYLSDQKQMIRLQLGRLTKLYRTKDEAVRLEVLRIIVSLTENSEKEVPSIGRKVFRIPSSDKLIKSMLGFLISDLRMESAELWIPHCREVVNVLFGICARPNRIISVIFQKMTFLVKESLHQHNASLRIYNTVVQRIENLSSCPEQSDVAEDNDDSLGRTEEIQLLTIKKGCYEKLIAATRSRLELSASRLLYFVGEVALKFLTYLEVTFTRELKVALELIHDIRLMDISVAEEEGFISFDAQKDAPLIQFEKDCIRQRGFFEKADREDDRIGLTAISEEEKLHLKLQKILDKDTFGAATINGRILPFVVLVLKGHLVLGESLKESAIQCLAKLMLVNRKCCKRFLPLFFNFYDHASVRARNNMIILMTDLCFRFPNVFNLFNNEFIRKIRDENSGIRYTCLLVLSHMLLNDLIKISGRIAEIAPCLCDEDPRIQQLARGFFTEMSKKHNVLYNMMPDIISKLTTNNDMTIKEFEEVMRFLLSFISAGKDQQKESLVEKLCQRFQLLKTHLSTGCIPLPEALSFCIAQIPLNERIFKRLNLRFYREFLHYPQSLELKAQIEEFEALIQTAHMAGEVEEDDNDHLQFAFGGIIYLLEDVHLSLFNRGLVLFLVIAKVPLISIMSGGGKDRIAVFPSRMAQTTMKTRLKGAQKGHSLLKKKADALNLRFREILKKIVDNKVLMGDVMKEAAFSLAEAKFTAGDFSHTVIQNVSQAQYRVRMKKENVVGVFLPVFESYSDGPDAYDLTGLGKGGSNITKLKKNYSKAVELLVELATLQTCFITLDEAIKITNRRVNAIEHVIIPKLRTR</sequence>
<dbReference type="InterPro" id="IPR011989">
    <property type="entry name" value="ARM-like"/>
</dbReference>
<evidence type="ECO:0000256" key="8">
    <source>
        <dbReference type="ARBA" id="ARBA00023242"/>
    </source>
</evidence>
<dbReference type="InterPro" id="IPR016024">
    <property type="entry name" value="ARM-type_fold"/>
</dbReference>
<evidence type="ECO:0000256" key="2">
    <source>
        <dbReference type="ARBA" id="ARBA00005850"/>
    </source>
</evidence>
<feature type="domain" description="Condensin complex subunit 1 C-terminal" evidence="12">
    <location>
        <begin position="708"/>
        <end position="854"/>
    </location>
</feature>
<keyword evidence="3" id="KW-0813">Transport</keyword>
<evidence type="ECO:0000256" key="6">
    <source>
        <dbReference type="ARBA" id="ARBA00023065"/>
    </source>
</evidence>
<protein>
    <submittedName>
        <fullName evidence="14">Condensin complex subunit 1 C-terminal domain-containing protein</fullName>
    </submittedName>
</protein>
<evidence type="ECO:0000313" key="14">
    <source>
        <dbReference type="WBParaSite" id="jg15823"/>
    </source>
</evidence>
<comment type="similarity">
    <text evidence="2">Belongs to the V-ATPase D subunit family.</text>
</comment>
<dbReference type="Pfam" id="PF12717">
    <property type="entry name" value="Cnd1"/>
    <property type="match status" value="1"/>
</dbReference>
<keyword evidence="13" id="KW-1185">Reference proteome</keyword>
<evidence type="ECO:0000256" key="11">
    <source>
        <dbReference type="SAM" id="Coils"/>
    </source>
</evidence>
<dbReference type="Pfam" id="PF01813">
    <property type="entry name" value="ATP-synt_D"/>
    <property type="match status" value="1"/>
</dbReference>